<reference evidence="3 4" key="1">
    <citation type="submission" date="2017-03" db="EMBL/GenBank/DDBJ databases">
        <title>Genome Survey of Euroglyphus maynei.</title>
        <authorList>
            <person name="Arlian L.G."/>
            <person name="Morgan M.S."/>
            <person name="Rider S.D."/>
        </authorList>
    </citation>
    <scope>NUCLEOTIDE SEQUENCE [LARGE SCALE GENOMIC DNA]</scope>
    <source>
        <strain evidence="3">Arlian Lab</strain>
        <tissue evidence="3">Whole body</tissue>
    </source>
</reference>
<keyword evidence="1" id="KW-0547">Nucleotide-binding</keyword>
<dbReference type="InterPro" id="IPR011009">
    <property type="entry name" value="Kinase-like_dom_sf"/>
</dbReference>
<evidence type="ECO:0000313" key="3">
    <source>
        <dbReference type="EMBL" id="OTF75756.1"/>
    </source>
</evidence>
<dbReference type="Gene3D" id="1.10.510.10">
    <property type="entry name" value="Transferase(Phosphotransferase) domain 1"/>
    <property type="match status" value="1"/>
</dbReference>
<name>A0A1Y3B823_EURMA</name>
<evidence type="ECO:0000313" key="4">
    <source>
        <dbReference type="Proteomes" id="UP000194236"/>
    </source>
</evidence>
<feature type="non-terminal residue" evidence="3">
    <location>
        <position position="230"/>
    </location>
</feature>
<dbReference type="SMART" id="SM00220">
    <property type="entry name" value="S_TKc"/>
    <property type="match status" value="1"/>
</dbReference>
<dbReference type="Pfam" id="PF00069">
    <property type="entry name" value="Pkinase"/>
    <property type="match status" value="1"/>
</dbReference>
<comment type="caution">
    <text evidence="3">The sequence shown here is derived from an EMBL/GenBank/DDBJ whole genome shotgun (WGS) entry which is preliminary data.</text>
</comment>
<protein>
    <recommendedName>
        <fullName evidence="2">Protein kinase domain-containing protein</fullName>
    </recommendedName>
</protein>
<dbReference type="PANTHER" id="PTHR22967">
    <property type="entry name" value="SERINE/THREONINE PROTEIN KINASE"/>
    <property type="match status" value="1"/>
</dbReference>
<dbReference type="GO" id="GO:0005524">
    <property type="term" value="F:ATP binding"/>
    <property type="evidence" value="ECO:0007669"/>
    <property type="project" value="InterPro"/>
</dbReference>
<dbReference type="GO" id="GO:0004674">
    <property type="term" value="F:protein serine/threonine kinase activity"/>
    <property type="evidence" value="ECO:0007669"/>
    <property type="project" value="TreeGrafter"/>
</dbReference>
<dbReference type="GO" id="GO:0005737">
    <property type="term" value="C:cytoplasm"/>
    <property type="evidence" value="ECO:0007669"/>
    <property type="project" value="TreeGrafter"/>
</dbReference>
<evidence type="ECO:0000259" key="2">
    <source>
        <dbReference type="PROSITE" id="PS50011"/>
    </source>
</evidence>
<dbReference type="SUPFAM" id="SSF56112">
    <property type="entry name" value="Protein kinase-like (PK-like)"/>
    <property type="match status" value="1"/>
</dbReference>
<keyword evidence="4" id="KW-1185">Reference proteome</keyword>
<dbReference type="AlphaFoldDB" id="A0A1Y3B823"/>
<dbReference type="OrthoDB" id="1717591at2759"/>
<gene>
    <name evidence="3" type="ORF">BLA29_002736</name>
</gene>
<dbReference type="InterPro" id="IPR000719">
    <property type="entry name" value="Prot_kinase_dom"/>
</dbReference>
<organism evidence="3 4">
    <name type="scientific">Euroglyphus maynei</name>
    <name type="common">Mayne's house dust mite</name>
    <dbReference type="NCBI Taxonomy" id="6958"/>
    <lineage>
        <taxon>Eukaryota</taxon>
        <taxon>Metazoa</taxon>
        <taxon>Ecdysozoa</taxon>
        <taxon>Arthropoda</taxon>
        <taxon>Chelicerata</taxon>
        <taxon>Arachnida</taxon>
        <taxon>Acari</taxon>
        <taxon>Acariformes</taxon>
        <taxon>Sarcoptiformes</taxon>
        <taxon>Astigmata</taxon>
        <taxon>Psoroptidia</taxon>
        <taxon>Analgoidea</taxon>
        <taxon>Pyroglyphidae</taxon>
        <taxon>Pyroglyphinae</taxon>
        <taxon>Euroglyphus</taxon>
    </lineage>
</organism>
<dbReference type="Proteomes" id="UP000194236">
    <property type="component" value="Unassembled WGS sequence"/>
</dbReference>
<accession>A0A1Y3B823</accession>
<dbReference type="GO" id="GO:2000369">
    <property type="term" value="P:regulation of clathrin-dependent endocytosis"/>
    <property type="evidence" value="ECO:0007669"/>
    <property type="project" value="TreeGrafter"/>
</dbReference>
<dbReference type="GO" id="GO:0035612">
    <property type="term" value="F:AP-2 adaptor complex binding"/>
    <property type="evidence" value="ECO:0007669"/>
    <property type="project" value="TreeGrafter"/>
</dbReference>
<evidence type="ECO:0000256" key="1">
    <source>
        <dbReference type="ARBA" id="ARBA00022741"/>
    </source>
</evidence>
<dbReference type="EMBL" id="MUJZ01040519">
    <property type="protein sequence ID" value="OTF75756.1"/>
    <property type="molecule type" value="Genomic_DNA"/>
</dbReference>
<sequence>MNELFRNLGFSTTSTTVTSSTATSIGENCPVNPLIGDIVDIGNFRLRLELLIAEGGFGYVFQAKEIKTNKIYAIKRMISSDNESKNEIENEIDILERIQTHKHIMEFYGYTIIKPNIYYLLWYVFFEFMKTLSFNLNLFLSSEHCGSGSLKDFKLPIQDKQLLNRIIFQVTLALEKLHLMNIIHRDIKIENILIDSNGFLKLCDFGSATDKSYKPDHHWTPMQRSLLEDE</sequence>
<dbReference type="GO" id="GO:0045747">
    <property type="term" value="P:positive regulation of Notch signaling pathway"/>
    <property type="evidence" value="ECO:0007669"/>
    <property type="project" value="TreeGrafter"/>
</dbReference>
<feature type="domain" description="Protein kinase" evidence="2">
    <location>
        <begin position="46"/>
        <end position="230"/>
    </location>
</feature>
<dbReference type="PROSITE" id="PS00108">
    <property type="entry name" value="PROTEIN_KINASE_ST"/>
    <property type="match status" value="1"/>
</dbReference>
<dbReference type="PANTHER" id="PTHR22967:SF105">
    <property type="entry name" value="CYCLIN-G-ASSOCIATED KINASE"/>
    <property type="match status" value="1"/>
</dbReference>
<dbReference type="InterPro" id="IPR008271">
    <property type="entry name" value="Ser/Thr_kinase_AS"/>
</dbReference>
<dbReference type="PROSITE" id="PS50011">
    <property type="entry name" value="PROTEIN_KINASE_DOM"/>
    <property type="match status" value="1"/>
</dbReference>
<proteinExistence type="predicted"/>